<dbReference type="RefSeq" id="WP_179406036.1">
    <property type="nucleotide sequence ID" value="NZ_BMGF01000001.1"/>
</dbReference>
<comment type="caution">
    <text evidence="2">The sequence shown here is derived from an EMBL/GenBank/DDBJ whole genome shotgun (WGS) entry which is preliminary data.</text>
</comment>
<dbReference type="InterPro" id="IPR050644">
    <property type="entry name" value="PG_Glycine_Bridge_Synth"/>
</dbReference>
<proteinExistence type="predicted"/>
<dbReference type="InterPro" id="IPR038740">
    <property type="entry name" value="BioF2-like_GNAT_dom"/>
</dbReference>
<protein>
    <submittedName>
        <fullName evidence="2">FemAB-related protein (PEP-CTERM system-associated)</fullName>
    </submittedName>
</protein>
<dbReference type="PANTHER" id="PTHR36174:SF1">
    <property type="entry name" value="LIPID II:GLYCINE GLYCYLTRANSFERASE"/>
    <property type="match status" value="1"/>
</dbReference>
<gene>
    <name evidence="2" type="ORF">FHS75_000387</name>
</gene>
<evidence type="ECO:0000259" key="1">
    <source>
        <dbReference type="Pfam" id="PF13480"/>
    </source>
</evidence>
<accession>A0A7Y9XTA0</accession>
<dbReference type="NCBIfam" id="TIGR03019">
    <property type="entry name" value="pepcterm_femAB"/>
    <property type="match status" value="1"/>
</dbReference>
<dbReference type="Proteomes" id="UP000522081">
    <property type="component" value="Unassembled WGS sequence"/>
</dbReference>
<dbReference type="InterPro" id="IPR017469">
    <property type="entry name" value="PEP-CTERM_FemAB-rel"/>
</dbReference>
<keyword evidence="3" id="KW-1185">Reference proteome</keyword>
<dbReference type="AlphaFoldDB" id="A0A7Y9XTA0"/>
<dbReference type="PANTHER" id="PTHR36174">
    <property type="entry name" value="LIPID II:GLYCINE GLYCYLTRANSFERASE"/>
    <property type="match status" value="1"/>
</dbReference>
<dbReference type="Gene3D" id="3.40.630.30">
    <property type="match status" value="1"/>
</dbReference>
<evidence type="ECO:0000313" key="2">
    <source>
        <dbReference type="EMBL" id="NYH94082.1"/>
    </source>
</evidence>
<organism evidence="2 3">
    <name type="scientific">Novosphingobium marinum</name>
    <dbReference type="NCBI Taxonomy" id="1514948"/>
    <lineage>
        <taxon>Bacteria</taxon>
        <taxon>Pseudomonadati</taxon>
        <taxon>Pseudomonadota</taxon>
        <taxon>Alphaproteobacteria</taxon>
        <taxon>Sphingomonadales</taxon>
        <taxon>Sphingomonadaceae</taxon>
        <taxon>Novosphingobium</taxon>
    </lineage>
</organism>
<sequence>MNAPFVLSRDGIRLADLRDPLECARIDAFLAERDDSSPFHGPKWLCAVAESTGNRAGALVDEARGAIRAYLPFNEIHSPIFGRVLASSGFAVGGGLLTEAPDKAEKLFAAARELAERQSCPSIELRGGALPQGRDGWHVQTASHCNFDRELATDEEAELKAIPRKQRAEVRKGLNADLEVRTGTTPADREAHYGVYAESVRNLGTPVFPKSLFDAVLDAFGDAADILTVAHEGKAVASVLSLYHRGTVMPYWGGGTWDARRLRANERMYFELMLHARRRGCTRFDFGRSKTDSGAYYFKKNWGFEPAPLAYAAWTAPGFDPRDANPSSARHRLQVAAWQKLPLRVANGLGPFIARGLG</sequence>
<evidence type="ECO:0000313" key="3">
    <source>
        <dbReference type="Proteomes" id="UP000522081"/>
    </source>
</evidence>
<dbReference type="SUPFAM" id="SSF55729">
    <property type="entry name" value="Acyl-CoA N-acyltransferases (Nat)"/>
    <property type="match status" value="1"/>
</dbReference>
<dbReference type="InterPro" id="IPR016181">
    <property type="entry name" value="Acyl_CoA_acyltransferase"/>
</dbReference>
<dbReference type="EMBL" id="JACBZF010000001">
    <property type="protein sequence ID" value="NYH94082.1"/>
    <property type="molecule type" value="Genomic_DNA"/>
</dbReference>
<reference evidence="2 3" key="1">
    <citation type="submission" date="2020-07" db="EMBL/GenBank/DDBJ databases">
        <title>Genomic Encyclopedia of Type Strains, Phase IV (KMG-IV): sequencing the most valuable type-strain genomes for metagenomic binning, comparative biology and taxonomic classification.</title>
        <authorList>
            <person name="Goeker M."/>
        </authorList>
    </citation>
    <scope>NUCLEOTIDE SEQUENCE [LARGE SCALE GENOMIC DNA]</scope>
    <source>
        <strain evidence="2 3">DSM 29043</strain>
    </source>
</reference>
<name>A0A7Y9XTA0_9SPHN</name>
<dbReference type="Pfam" id="PF13480">
    <property type="entry name" value="Acetyltransf_6"/>
    <property type="match status" value="1"/>
</dbReference>
<feature type="domain" description="BioF2-like acetyltransferase" evidence="1">
    <location>
        <begin position="167"/>
        <end position="299"/>
    </location>
</feature>